<dbReference type="Gene3D" id="1.25.40.10">
    <property type="entry name" value="Tetratricopeptide repeat domain"/>
    <property type="match status" value="1"/>
</dbReference>
<protein>
    <recommendedName>
        <fullName evidence="3">Tetratricopeptide repeat protein</fullName>
    </recommendedName>
</protein>
<dbReference type="AlphaFoldDB" id="A0A918NA45"/>
<evidence type="ECO:0008006" key="3">
    <source>
        <dbReference type="Google" id="ProtNLM"/>
    </source>
</evidence>
<dbReference type="EMBL" id="BMXR01000004">
    <property type="protein sequence ID" value="GGX52540.1"/>
    <property type="molecule type" value="Genomic_DNA"/>
</dbReference>
<sequence>MTVSQWRTFPYEATDYDYSHEELAEHWSVLHAGDREPFPAPDWIKVLFKDIPRVAEEAGCDAQAATQQLLTGWGHFHRGDFAAAADIGESLGLVGATLWAKAQATYAHYLETDKSVQRNLLMEVSDRMEAMAKAMPGTPNAYYHRAFALGRYSQVISVAEAWKQGVAGHVKNSLEAVLDREPDHADAHTALGTYHAEIIDKMGAMFGGVTYGANRDEGVAHYQRGIELAPHSISALTEYADGLLMMYGKKKVSQATELYERAVSLDPYDALSHLDWVLAKEELS</sequence>
<dbReference type="Proteomes" id="UP000626148">
    <property type="component" value="Unassembled WGS sequence"/>
</dbReference>
<evidence type="ECO:0000313" key="2">
    <source>
        <dbReference type="Proteomes" id="UP000626148"/>
    </source>
</evidence>
<accession>A0A918NA45</accession>
<reference evidence="1" key="1">
    <citation type="journal article" date="2014" name="Int. J. Syst. Evol. Microbiol.">
        <title>Complete genome sequence of Corynebacterium casei LMG S-19264T (=DSM 44701T), isolated from a smear-ripened cheese.</title>
        <authorList>
            <consortium name="US DOE Joint Genome Institute (JGI-PGF)"/>
            <person name="Walter F."/>
            <person name="Albersmeier A."/>
            <person name="Kalinowski J."/>
            <person name="Ruckert C."/>
        </authorList>
    </citation>
    <scope>NUCLEOTIDE SEQUENCE</scope>
    <source>
        <strain evidence="1">KCTC 22169</strain>
    </source>
</reference>
<evidence type="ECO:0000313" key="1">
    <source>
        <dbReference type="EMBL" id="GGX52540.1"/>
    </source>
</evidence>
<dbReference type="InterPro" id="IPR011990">
    <property type="entry name" value="TPR-like_helical_dom_sf"/>
</dbReference>
<dbReference type="SUPFAM" id="SSF48452">
    <property type="entry name" value="TPR-like"/>
    <property type="match status" value="1"/>
</dbReference>
<dbReference type="RefSeq" id="WP_189608379.1">
    <property type="nucleotide sequence ID" value="NZ_BMXR01000004.1"/>
</dbReference>
<keyword evidence="2" id="KW-1185">Reference proteome</keyword>
<organism evidence="1 2">
    <name type="scientific">Saccharospirillum salsuginis</name>
    <dbReference type="NCBI Taxonomy" id="418750"/>
    <lineage>
        <taxon>Bacteria</taxon>
        <taxon>Pseudomonadati</taxon>
        <taxon>Pseudomonadota</taxon>
        <taxon>Gammaproteobacteria</taxon>
        <taxon>Oceanospirillales</taxon>
        <taxon>Saccharospirillaceae</taxon>
        <taxon>Saccharospirillum</taxon>
    </lineage>
</organism>
<gene>
    <name evidence="1" type="ORF">GCM10007392_19880</name>
</gene>
<reference evidence="1" key="2">
    <citation type="submission" date="2020-09" db="EMBL/GenBank/DDBJ databases">
        <authorList>
            <person name="Sun Q."/>
            <person name="Kim S."/>
        </authorList>
    </citation>
    <scope>NUCLEOTIDE SEQUENCE</scope>
    <source>
        <strain evidence="1">KCTC 22169</strain>
    </source>
</reference>
<proteinExistence type="predicted"/>
<name>A0A918NA45_9GAMM</name>
<comment type="caution">
    <text evidence="1">The sequence shown here is derived from an EMBL/GenBank/DDBJ whole genome shotgun (WGS) entry which is preliminary data.</text>
</comment>